<protein>
    <submittedName>
        <fullName evidence="9">SusC/RagA family TonB-linked outer membrane protein</fullName>
    </submittedName>
</protein>
<dbReference type="InterPro" id="IPR012910">
    <property type="entry name" value="Plug_dom"/>
</dbReference>
<comment type="subcellular location">
    <subcellularLocation>
        <location evidence="1 7">Cell outer membrane</location>
        <topology evidence="1 7">Multi-pass membrane protein</topology>
    </subcellularLocation>
</comment>
<comment type="similarity">
    <text evidence="7">Belongs to the TonB-dependent receptor family.</text>
</comment>
<dbReference type="PROSITE" id="PS52016">
    <property type="entry name" value="TONB_DEPENDENT_REC_3"/>
    <property type="match status" value="1"/>
</dbReference>
<evidence type="ECO:0000313" key="10">
    <source>
        <dbReference type="Proteomes" id="UP000627292"/>
    </source>
</evidence>
<gene>
    <name evidence="9" type="ORF">GCM10011379_59000</name>
</gene>
<comment type="caution">
    <text evidence="9">The sequence shown here is derived from an EMBL/GenBank/DDBJ whole genome shotgun (WGS) entry which is preliminary data.</text>
</comment>
<dbReference type="InterPro" id="IPR023996">
    <property type="entry name" value="TonB-dep_OMP_SusC/RagA"/>
</dbReference>
<keyword evidence="3 7" id="KW-1134">Transmembrane beta strand</keyword>
<dbReference type="SUPFAM" id="SSF56935">
    <property type="entry name" value="Porins"/>
    <property type="match status" value="1"/>
</dbReference>
<dbReference type="EMBL" id="BMIB01000010">
    <property type="protein sequence ID" value="GGH83507.1"/>
    <property type="molecule type" value="Genomic_DNA"/>
</dbReference>
<accession>A0A917MZY4</accession>
<proteinExistence type="inferred from homology"/>
<evidence type="ECO:0000256" key="2">
    <source>
        <dbReference type="ARBA" id="ARBA00022448"/>
    </source>
</evidence>
<keyword evidence="5 7" id="KW-0472">Membrane</keyword>
<dbReference type="InterPro" id="IPR037066">
    <property type="entry name" value="Plug_dom_sf"/>
</dbReference>
<dbReference type="AlphaFoldDB" id="A0A917MZY4"/>
<sequence length="1149" mass="128283">MRLTVLLIILAVLGMRLPCYAQPRVTLQVKNMPVKDFLTLLKKETGVPFIYNMASLKHSRPVTLNVKDAPLKQVLDMALKQPYLDYELESGYIIIRDKNVPHNLQNEPQPDTAQTIQGQVTDEQGAPVMATVYVKGTARYVTTNDQGRFTLPDIKEQDVLQVTGIHILAREVRPGKRNELTIVTQLKVTELDSVSVSFKTGYQYIPKERVTGSYVHVDNKLLNRTATTDILNRIQGLASGVEVLSSADDFGSRNTYISIRGVSTISANSAPLIIFDNFPFDGDLKSINPNDIEDITILKDAAAASIWGARSGNGVIVITSKKGRLNQPTRVSFTSNLTVAGRPNMHLMPSLTPEDYINLEAFLYQQGYYQALIDNPAMPALTPAVETFLQAAAGTITSQDSARIINNLKTTDARDQYNQYLYQRSVTQQYSVGISGGSTNQHYFMSVGYDKNMGSRVNNNYNRITVDGNNTFLLLKNRLTINSSIWYAHANSQGNTDNVQLQYPYMRLADENGNALPVAQLRQAYLDTIGSGKLLNWQYYPLNELQYKDNNNVTKTLRLGIDAKYKVIPGIDFSVKYLYENGNRSTDVYRPEQSYFTRNLINTYSSINYATGQVTYAIPRGGILEYNYQNYNAHNVRGQLGFNFATTAGHQLSAIAGAEIRETRTNGIADVVFGYDKSLGTNTPVDLINTYATLPSGIYQNVSTQRNITGLAEKNVSIYANAAYTIQGKYALSASVRKDGSNQFGVTTNNKWSPLWSAGFSWEVSKEKFYSINWLPYLKARGTFGYQGNVDKSVAALLTTFYRGLNRWQQPTVAINNVPNPDLRWENTSMANFGIDFSSARNIISGSVEYYVKRGKDLMGTDYLPPSSGQSSYKTNVANLKGSGWDIVVNTRNITGKISWSTLFQFSYNTDTISSYQNQTNTLIPFLGGERAMEGYPVISYFALEFAGLDGKTGDPLGILNGEKSNNYNQLLNSGKISDLKYMGRYRAPYFGNIINTVTIAGLEFSFNIVYKLGHVFKRPAINYSTLVNKGNLGHGEYANRWQHAGDEAHTNVPSFAYPLNINRDMFYQYSSVLKEKADLIRLQDIRLSYSFSQKAISSVFQQLNIYVIASNMGLLWTANKAGLDPEYLATQAFTRPPKQFSFGIKATF</sequence>
<dbReference type="Gene3D" id="2.170.130.10">
    <property type="entry name" value="TonB-dependent receptor, plug domain"/>
    <property type="match status" value="1"/>
</dbReference>
<dbReference type="Proteomes" id="UP000627292">
    <property type="component" value="Unassembled WGS sequence"/>
</dbReference>
<feature type="domain" description="TonB-dependent receptor plug" evidence="8">
    <location>
        <begin position="207"/>
        <end position="315"/>
    </location>
</feature>
<evidence type="ECO:0000256" key="7">
    <source>
        <dbReference type="PROSITE-ProRule" id="PRU01360"/>
    </source>
</evidence>
<evidence type="ECO:0000256" key="4">
    <source>
        <dbReference type="ARBA" id="ARBA00022692"/>
    </source>
</evidence>
<evidence type="ECO:0000259" key="8">
    <source>
        <dbReference type="Pfam" id="PF07715"/>
    </source>
</evidence>
<keyword evidence="6 7" id="KW-0998">Cell outer membrane</keyword>
<keyword evidence="10" id="KW-1185">Reference proteome</keyword>
<dbReference type="RefSeq" id="WP_188959445.1">
    <property type="nucleotide sequence ID" value="NZ_BMIB01000010.1"/>
</dbReference>
<dbReference type="NCBIfam" id="TIGR04057">
    <property type="entry name" value="SusC_RagA_signa"/>
    <property type="match status" value="1"/>
</dbReference>
<keyword evidence="2 7" id="KW-0813">Transport</keyword>
<dbReference type="NCBIfam" id="TIGR04056">
    <property type="entry name" value="OMP_RagA_SusC"/>
    <property type="match status" value="1"/>
</dbReference>
<keyword evidence="4 7" id="KW-0812">Transmembrane</keyword>
<dbReference type="InterPro" id="IPR039426">
    <property type="entry name" value="TonB-dep_rcpt-like"/>
</dbReference>
<dbReference type="InterPro" id="IPR008969">
    <property type="entry name" value="CarboxyPept-like_regulatory"/>
</dbReference>
<dbReference type="Gene3D" id="2.40.170.20">
    <property type="entry name" value="TonB-dependent receptor, beta-barrel domain"/>
    <property type="match status" value="1"/>
</dbReference>
<evidence type="ECO:0000256" key="6">
    <source>
        <dbReference type="ARBA" id="ARBA00023237"/>
    </source>
</evidence>
<organism evidence="9 10">
    <name type="scientific">Filimonas zeae</name>
    <dbReference type="NCBI Taxonomy" id="1737353"/>
    <lineage>
        <taxon>Bacteria</taxon>
        <taxon>Pseudomonadati</taxon>
        <taxon>Bacteroidota</taxon>
        <taxon>Chitinophagia</taxon>
        <taxon>Chitinophagales</taxon>
        <taxon>Chitinophagaceae</taxon>
        <taxon>Filimonas</taxon>
    </lineage>
</organism>
<evidence type="ECO:0000256" key="3">
    <source>
        <dbReference type="ARBA" id="ARBA00022452"/>
    </source>
</evidence>
<dbReference type="SUPFAM" id="SSF49464">
    <property type="entry name" value="Carboxypeptidase regulatory domain-like"/>
    <property type="match status" value="1"/>
</dbReference>
<name>A0A917MZY4_9BACT</name>
<reference evidence="9" key="2">
    <citation type="submission" date="2020-09" db="EMBL/GenBank/DDBJ databases">
        <authorList>
            <person name="Sun Q."/>
            <person name="Zhou Y."/>
        </authorList>
    </citation>
    <scope>NUCLEOTIDE SEQUENCE</scope>
    <source>
        <strain evidence="9">CGMCC 1.15290</strain>
    </source>
</reference>
<dbReference type="InterPro" id="IPR036942">
    <property type="entry name" value="Beta-barrel_TonB_sf"/>
</dbReference>
<dbReference type="InterPro" id="IPR023997">
    <property type="entry name" value="TonB-dep_OMP_SusC/RagA_CS"/>
</dbReference>
<evidence type="ECO:0000256" key="1">
    <source>
        <dbReference type="ARBA" id="ARBA00004571"/>
    </source>
</evidence>
<dbReference type="GO" id="GO:0009279">
    <property type="term" value="C:cell outer membrane"/>
    <property type="evidence" value="ECO:0007669"/>
    <property type="project" value="UniProtKB-SubCell"/>
</dbReference>
<reference evidence="9" key="1">
    <citation type="journal article" date="2014" name="Int. J. Syst. Evol. Microbiol.">
        <title>Complete genome sequence of Corynebacterium casei LMG S-19264T (=DSM 44701T), isolated from a smear-ripened cheese.</title>
        <authorList>
            <consortium name="US DOE Joint Genome Institute (JGI-PGF)"/>
            <person name="Walter F."/>
            <person name="Albersmeier A."/>
            <person name="Kalinowski J."/>
            <person name="Ruckert C."/>
        </authorList>
    </citation>
    <scope>NUCLEOTIDE SEQUENCE</scope>
    <source>
        <strain evidence="9">CGMCC 1.15290</strain>
    </source>
</reference>
<evidence type="ECO:0000256" key="5">
    <source>
        <dbReference type="ARBA" id="ARBA00023136"/>
    </source>
</evidence>
<evidence type="ECO:0000313" key="9">
    <source>
        <dbReference type="EMBL" id="GGH83507.1"/>
    </source>
</evidence>
<dbReference type="Pfam" id="PF07715">
    <property type="entry name" value="Plug"/>
    <property type="match status" value="1"/>
</dbReference>